<dbReference type="EMBL" id="JXXZ01000015">
    <property type="protein sequence ID" value="KJY96822.1"/>
    <property type="molecule type" value="Genomic_DNA"/>
</dbReference>
<accession>A0A0F4PN21</accession>
<proteinExistence type="predicted"/>
<sequence>MEFTEQELAFFQQVFSENTLQGDDVNTTGLSLRSELPDYVASLFEQPGLCMLAEVGHFELWFPLSLSLTANGDLQPALEAPEIFEALGQHRSWRFDNPKSIYLLTDDGRKLPIHSLSSTGAVIDAEQIKHAPQRATAKLILPDYPPMQLEMQKARQQGSLIAVTFIRNTNKKQLRQFLFNNHKQGFQEIYHSLAAHS</sequence>
<dbReference type="AlphaFoldDB" id="A0A0F4PN21"/>
<dbReference type="Proteomes" id="UP000033664">
    <property type="component" value="Unassembled WGS sequence"/>
</dbReference>
<dbReference type="GeneID" id="58230112"/>
<keyword evidence="2" id="KW-1185">Reference proteome</keyword>
<dbReference type="RefSeq" id="WP_045979822.1">
    <property type="nucleotide sequence ID" value="NZ_JXXY01000014.1"/>
</dbReference>
<evidence type="ECO:0000313" key="1">
    <source>
        <dbReference type="EMBL" id="KJY96822.1"/>
    </source>
</evidence>
<comment type="caution">
    <text evidence="1">The sequence shown here is derived from an EMBL/GenBank/DDBJ whole genome shotgun (WGS) entry which is preliminary data.</text>
</comment>
<protein>
    <recommendedName>
        <fullName evidence="3">PilZ domain-containing protein</fullName>
    </recommendedName>
</protein>
<dbReference type="eggNOG" id="ENOG502ZUU6">
    <property type="taxonomic scope" value="Bacteria"/>
</dbReference>
<dbReference type="PATRIC" id="fig|151081.8.peg.2572"/>
<gene>
    <name evidence="1" type="ORF">TW72_16565</name>
</gene>
<name>A0A0F4PN21_9GAMM</name>
<dbReference type="OrthoDB" id="6398247at2"/>
<evidence type="ECO:0008006" key="3">
    <source>
        <dbReference type="Google" id="ProtNLM"/>
    </source>
</evidence>
<reference evidence="1 2" key="1">
    <citation type="journal article" date="2015" name="BMC Genomics">
        <title>Genome mining reveals unlocked bioactive potential of marine Gram-negative bacteria.</title>
        <authorList>
            <person name="Machado H."/>
            <person name="Sonnenschein E.C."/>
            <person name="Melchiorsen J."/>
            <person name="Gram L."/>
        </authorList>
    </citation>
    <scope>NUCLEOTIDE SEQUENCE [LARGE SCALE GENOMIC DNA]</scope>
    <source>
        <strain evidence="1 2">S3137</strain>
    </source>
</reference>
<organism evidence="1 2">
    <name type="scientific">Pseudoalteromonas ruthenica</name>
    <dbReference type="NCBI Taxonomy" id="151081"/>
    <lineage>
        <taxon>Bacteria</taxon>
        <taxon>Pseudomonadati</taxon>
        <taxon>Pseudomonadota</taxon>
        <taxon>Gammaproteobacteria</taxon>
        <taxon>Alteromonadales</taxon>
        <taxon>Pseudoalteromonadaceae</taxon>
        <taxon>Pseudoalteromonas</taxon>
    </lineage>
</organism>
<evidence type="ECO:0000313" key="2">
    <source>
        <dbReference type="Proteomes" id="UP000033664"/>
    </source>
</evidence>